<evidence type="ECO:0000256" key="1">
    <source>
        <dbReference type="SAM" id="Phobius"/>
    </source>
</evidence>
<gene>
    <name evidence="2" type="ORF">BJP36_14740</name>
</gene>
<protein>
    <submittedName>
        <fullName evidence="2">Tetratricopeptide repeat protein</fullName>
    </submittedName>
</protein>
<dbReference type="Gene3D" id="1.25.40.10">
    <property type="entry name" value="Tetratricopeptide repeat domain"/>
    <property type="match status" value="1"/>
</dbReference>
<dbReference type="Proteomes" id="UP000176944">
    <property type="component" value="Chromosome"/>
</dbReference>
<keyword evidence="1" id="KW-0812">Transmembrane</keyword>
<sequence>MANEKFYLEYQSGKAAFERGEYRASIEHLTTARNLVNLSSGLGGEVQMWLVMAYEAAGQKAEAIALCQQLTSHPDLETSKEGKNLLYILQAPQLTRPAEWMTNIPDLGAITESDDRESYVNYRSFSGGKQPSLGLVPEPLDPAEINTKDNQFVWLAVGLVSLTLGGLIWFGL</sequence>
<evidence type="ECO:0000313" key="2">
    <source>
        <dbReference type="EMBL" id="AOY80975.1"/>
    </source>
</evidence>
<keyword evidence="1" id="KW-0472">Membrane</keyword>
<dbReference type="SUPFAM" id="SSF48452">
    <property type="entry name" value="TPR-like"/>
    <property type="match status" value="1"/>
</dbReference>
<dbReference type="EMBL" id="CP017708">
    <property type="protein sequence ID" value="AOY80975.1"/>
    <property type="molecule type" value="Genomic_DNA"/>
</dbReference>
<name>A0A1D9G0B9_MOOP1</name>
<proteinExistence type="predicted"/>
<dbReference type="InterPro" id="IPR011990">
    <property type="entry name" value="TPR-like_helical_dom_sf"/>
</dbReference>
<feature type="transmembrane region" description="Helical" evidence="1">
    <location>
        <begin position="152"/>
        <end position="171"/>
    </location>
</feature>
<accession>A0A1D9G0B9</accession>
<dbReference type="PANTHER" id="PTHR36761:SF2">
    <property type="entry name" value="ORF03 PROTEIN"/>
    <property type="match status" value="1"/>
</dbReference>
<dbReference type="PANTHER" id="PTHR36761">
    <property type="entry name" value="ORF03 PROTEIN"/>
    <property type="match status" value="1"/>
</dbReference>
<dbReference type="AlphaFoldDB" id="A0A1D9G0B9"/>
<keyword evidence="1" id="KW-1133">Transmembrane helix</keyword>
<evidence type="ECO:0000313" key="3">
    <source>
        <dbReference type="Proteomes" id="UP000176944"/>
    </source>
</evidence>
<reference evidence="3" key="1">
    <citation type="submission" date="2016-10" db="EMBL/GenBank/DDBJ databases">
        <title>Comparative genomics uncovers the prolific and rare metabolic potential of the cyanobacterial genus Moorea.</title>
        <authorList>
            <person name="Leao T."/>
            <person name="Castelao G."/>
            <person name="Korobeynikov A."/>
            <person name="Monroe E.A."/>
            <person name="Podell S."/>
            <person name="Glukhov E."/>
            <person name="Allen E."/>
            <person name="Gerwick W.H."/>
            <person name="Gerwick L."/>
        </authorList>
    </citation>
    <scope>NUCLEOTIDE SEQUENCE [LARGE SCALE GENOMIC DNA]</scope>
    <source>
        <strain evidence="3">JHB</strain>
    </source>
</reference>
<organism evidence="2 3">
    <name type="scientific">Moorena producens (strain JHB)</name>
    <dbReference type="NCBI Taxonomy" id="1454205"/>
    <lineage>
        <taxon>Bacteria</taxon>
        <taxon>Bacillati</taxon>
        <taxon>Cyanobacteriota</taxon>
        <taxon>Cyanophyceae</taxon>
        <taxon>Coleofasciculales</taxon>
        <taxon>Coleofasciculaceae</taxon>
        <taxon>Moorena</taxon>
    </lineage>
</organism>